<organism evidence="2 3">
    <name type="scientific">Melanomma pulvis-pyrius CBS 109.77</name>
    <dbReference type="NCBI Taxonomy" id="1314802"/>
    <lineage>
        <taxon>Eukaryota</taxon>
        <taxon>Fungi</taxon>
        <taxon>Dikarya</taxon>
        <taxon>Ascomycota</taxon>
        <taxon>Pezizomycotina</taxon>
        <taxon>Dothideomycetes</taxon>
        <taxon>Pleosporomycetidae</taxon>
        <taxon>Pleosporales</taxon>
        <taxon>Melanommataceae</taxon>
        <taxon>Melanomma</taxon>
    </lineage>
</organism>
<evidence type="ECO:0000313" key="3">
    <source>
        <dbReference type="Proteomes" id="UP000799757"/>
    </source>
</evidence>
<evidence type="ECO:0008006" key="4">
    <source>
        <dbReference type="Google" id="ProtNLM"/>
    </source>
</evidence>
<gene>
    <name evidence="2" type="ORF">K505DRAFT_380859</name>
</gene>
<accession>A0A6A6WNR3</accession>
<sequence>MKIPPQPIKALQGDPRWSLLSPFASYAPVVVLSLFFICIVQIALGAYWIASMPGDLSFALVLQPLVLPCMSLFNTVPSAHLHLWTRTNNPLLALWFSAILASVYLASSLLSIAACAPAAPSLPALCPRGAGASGPKISQDFWNANVGLWMLSFAGYAALTAMAAIVWRGFRKREVEGPGRDAANGEGGEAVVRTRGIGEGRRVRDWEEEMLTEEQRAARLREAAERWRKVGDL</sequence>
<evidence type="ECO:0000313" key="2">
    <source>
        <dbReference type="EMBL" id="KAF2785487.1"/>
    </source>
</evidence>
<keyword evidence="1" id="KW-0812">Transmembrane</keyword>
<keyword evidence="1" id="KW-0472">Membrane</keyword>
<proteinExistence type="predicted"/>
<name>A0A6A6WNR3_9PLEO</name>
<reference evidence="2" key="1">
    <citation type="journal article" date="2020" name="Stud. Mycol.">
        <title>101 Dothideomycetes genomes: a test case for predicting lifestyles and emergence of pathogens.</title>
        <authorList>
            <person name="Haridas S."/>
            <person name="Albert R."/>
            <person name="Binder M."/>
            <person name="Bloem J."/>
            <person name="Labutti K."/>
            <person name="Salamov A."/>
            <person name="Andreopoulos B."/>
            <person name="Baker S."/>
            <person name="Barry K."/>
            <person name="Bills G."/>
            <person name="Bluhm B."/>
            <person name="Cannon C."/>
            <person name="Castanera R."/>
            <person name="Culley D."/>
            <person name="Daum C."/>
            <person name="Ezra D."/>
            <person name="Gonzalez J."/>
            <person name="Henrissat B."/>
            <person name="Kuo A."/>
            <person name="Liang C."/>
            <person name="Lipzen A."/>
            <person name="Lutzoni F."/>
            <person name="Magnuson J."/>
            <person name="Mondo S."/>
            <person name="Nolan M."/>
            <person name="Ohm R."/>
            <person name="Pangilinan J."/>
            <person name="Park H.-J."/>
            <person name="Ramirez L."/>
            <person name="Alfaro M."/>
            <person name="Sun H."/>
            <person name="Tritt A."/>
            <person name="Yoshinaga Y."/>
            <person name="Zwiers L.-H."/>
            <person name="Turgeon B."/>
            <person name="Goodwin S."/>
            <person name="Spatafora J."/>
            <person name="Crous P."/>
            <person name="Grigoriev I."/>
        </authorList>
    </citation>
    <scope>NUCLEOTIDE SEQUENCE</scope>
    <source>
        <strain evidence="2">CBS 109.77</strain>
    </source>
</reference>
<protein>
    <recommendedName>
        <fullName evidence="4">MARVEL domain-containing protein</fullName>
    </recommendedName>
</protein>
<feature type="transmembrane region" description="Helical" evidence="1">
    <location>
        <begin position="91"/>
        <end position="114"/>
    </location>
</feature>
<dbReference type="EMBL" id="MU002986">
    <property type="protein sequence ID" value="KAF2785487.1"/>
    <property type="molecule type" value="Genomic_DNA"/>
</dbReference>
<keyword evidence="3" id="KW-1185">Reference proteome</keyword>
<dbReference type="OrthoDB" id="4155317at2759"/>
<dbReference type="AlphaFoldDB" id="A0A6A6WNR3"/>
<keyword evidence="1" id="KW-1133">Transmembrane helix</keyword>
<evidence type="ECO:0000256" key="1">
    <source>
        <dbReference type="SAM" id="Phobius"/>
    </source>
</evidence>
<feature type="transmembrane region" description="Helical" evidence="1">
    <location>
        <begin position="26"/>
        <end position="50"/>
    </location>
</feature>
<feature type="transmembrane region" description="Helical" evidence="1">
    <location>
        <begin position="56"/>
        <end position="79"/>
    </location>
</feature>
<dbReference type="Proteomes" id="UP000799757">
    <property type="component" value="Unassembled WGS sequence"/>
</dbReference>
<feature type="transmembrane region" description="Helical" evidence="1">
    <location>
        <begin position="146"/>
        <end position="167"/>
    </location>
</feature>